<proteinExistence type="predicted"/>
<evidence type="ECO:0000313" key="1">
    <source>
        <dbReference type="EMBL" id="MFC2974081.1"/>
    </source>
</evidence>
<name>A0ABV7AZE4_9GAMM</name>
<keyword evidence="2" id="KW-1185">Reference proteome</keyword>
<dbReference type="EMBL" id="JBHRSJ010000034">
    <property type="protein sequence ID" value="MFC2974081.1"/>
    <property type="molecule type" value="Genomic_DNA"/>
</dbReference>
<dbReference type="Proteomes" id="UP001595457">
    <property type="component" value="Unassembled WGS sequence"/>
</dbReference>
<comment type="caution">
    <text evidence="1">The sequence shown here is derived from an EMBL/GenBank/DDBJ whole genome shotgun (WGS) entry which is preliminary data.</text>
</comment>
<accession>A0ABV7AZE4</accession>
<dbReference type="Pfam" id="PF17525">
    <property type="entry name" value="DUF5447"/>
    <property type="match status" value="1"/>
</dbReference>
<gene>
    <name evidence="1" type="ORF">ACFOJE_17920</name>
</gene>
<organism evidence="1 2">
    <name type="scientific">Azotobacter bryophylli</name>
    <dbReference type="NCBI Taxonomy" id="1986537"/>
    <lineage>
        <taxon>Bacteria</taxon>
        <taxon>Pseudomonadati</taxon>
        <taxon>Pseudomonadota</taxon>
        <taxon>Gammaproteobacteria</taxon>
        <taxon>Pseudomonadales</taxon>
        <taxon>Pseudomonadaceae</taxon>
        <taxon>Azotobacter</taxon>
    </lineage>
</organism>
<protein>
    <submittedName>
        <fullName evidence="1">DUF5447 family protein</fullName>
    </submittedName>
</protein>
<dbReference type="RefSeq" id="WP_377816335.1">
    <property type="nucleotide sequence ID" value="NZ_JBHRSJ010000034.1"/>
</dbReference>
<dbReference type="InterPro" id="IPR035229">
    <property type="entry name" value="PflM"/>
</dbReference>
<reference evidence="2" key="1">
    <citation type="journal article" date="2019" name="Int. J. Syst. Evol. Microbiol.">
        <title>The Global Catalogue of Microorganisms (GCM) 10K type strain sequencing project: providing services to taxonomists for standard genome sequencing and annotation.</title>
        <authorList>
            <consortium name="The Broad Institute Genomics Platform"/>
            <consortium name="The Broad Institute Genome Sequencing Center for Infectious Disease"/>
            <person name="Wu L."/>
            <person name="Ma J."/>
        </authorList>
    </citation>
    <scope>NUCLEOTIDE SEQUENCE [LARGE SCALE GENOMIC DNA]</scope>
    <source>
        <strain evidence="2">KCTC 62195</strain>
    </source>
</reference>
<evidence type="ECO:0000313" key="2">
    <source>
        <dbReference type="Proteomes" id="UP001595457"/>
    </source>
</evidence>
<sequence>MIPSQYLHLPHAMDCGCSVCFTARMEPQLFNPSPCPDCRPPGRPYKENGRWLCQPCTFCEKHSPAIRPPKYWQVVDPGKKPAPFIPMERPVQRELSYG</sequence>